<accession>A0A5B6VCG6</accession>
<name>A0A5B6VCG6_9ROSI</name>
<reference evidence="2" key="1">
    <citation type="submission" date="2019-08" db="EMBL/GenBank/DDBJ databases">
        <authorList>
            <person name="Liu F."/>
        </authorList>
    </citation>
    <scope>NUCLEOTIDE SEQUENCE [LARGE SCALE GENOMIC DNA]</scope>
    <source>
        <strain evidence="2">PA1801</strain>
        <tissue evidence="2">Leaf</tissue>
    </source>
</reference>
<keyword evidence="3" id="KW-1185">Reference proteome</keyword>
<evidence type="ECO:0000313" key="3">
    <source>
        <dbReference type="Proteomes" id="UP000325315"/>
    </source>
</evidence>
<evidence type="ECO:0000256" key="1">
    <source>
        <dbReference type="SAM" id="MobiDB-lite"/>
    </source>
</evidence>
<gene>
    <name evidence="2" type="ORF">EPI10_001916</name>
</gene>
<comment type="caution">
    <text evidence="2">The sequence shown here is derived from an EMBL/GenBank/DDBJ whole genome shotgun (WGS) entry which is preliminary data.</text>
</comment>
<dbReference type="OrthoDB" id="437338at2759"/>
<proteinExistence type="predicted"/>
<dbReference type="AlphaFoldDB" id="A0A5B6VCG6"/>
<sequence>MQAMGTSTVWPPRRAPGRGAGPTEVRQPAQVYAAHRREDRDAPDVITGTFLIFDVPYLALIHIGSTHSYVVSAVSETLGIPIESTSSEVTVVSPLGQSIRVSKLYRDVPLEVQ</sequence>
<organism evidence="2 3">
    <name type="scientific">Gossypium australe</name>
    <dbReference type="NCBI Taxonomy" id="47621"/>
    <lineage>
        <taxon>Eukaryota</taxon>
        <taxon>Viridiplantae</taxon>
        <taxon>Streptophyta</taxon>
        <taxon>Embryophyta</taxon>
        <taxon>Tracheophyta</taxon>
        <taxon>Spermatophyta</taxon>
        <taxon>Magnoliopsida</taxon>
        <taxon>eudicotyledons</taxon>
        <taxon>Gunneridae</taxon>
        <taxon>Pentapetalae</taxon>
        <taxon>rosids</taxon>
        <taxon>malvids</taxon>
        <taxon>Malvales</taxon>
        <taxon>Malvaceae</taxon>
        <taxon>Malvoideae</taxon>
        <taxon>Gossypium</taxon>
    </lineage>
</organism>
<protein>
    <submittedName>
        <fullName evidence="2">Uncharacterized protein</fullName>
    </submittedName>
</protein>
<dbReference type="Proteomes" id="UP000325315">
    <property type="component" value="Unassembled WGS sequence"/>
</dbReference>
<dbReference type="EMBL" id="SMMG02000007">
    <property type="protein sequence ID" value="KAA3466852.1"/>
    <property type="molecule type" value="Genomic_DNA"/>
</dbReference>
<feature type="region of interest" description="Disordered" evidence="1">
    <location>
        <begin position="1"/>
        <end position="31"/>
    </location>
</feature>
<dbReference type="Pfam" id="PF08284">
    <property type="entry name" value="RVP_2"/>
    <property type="match status" value="1"/>
</dbReference>
<evidence type="ECO:0000313" key="2">
    <source>
        <dbReference type="EMBL" id="KAA3466852.1"/>
    </source>
</evidence>